<evidence type="ECO:0000313" key="3">
    <source>
        <dbReference type="Proteomes" id="UP000000763"/>
    </source>
</evidence>
<protein>
    <submittedName>
        <fullName evidence="2">Cell wall protein-like</fullName>
    </submittedName>
</protein>
<name>Q5Z7Y5_ORYSJ</name>
<sequence>MTTTMPLGSAVVGSPRRADPLQAGLGHDDDDCRNDDDDPPPADLGHADPLPACLGRLCRLDRAPAGRAVASSSVAATSSTPACPPFRAVTAGGAFPPSPFSFLRAGRLQPPLPPRRSAVRPRRLLPRPRSHLLSLGQPSVSRGKHRRRVLAGKTVALPPLFHLWPPLSRFPCAGRRRHHLPRLRDAALHPGCSSVSPERRRRAGLSILFVAGVLSAAPSSSPAPAAGCPRRLLAGPGRRRRRPPVVPGRRGVRPSVKPFSSVIRVRQVCRCSPVVVFVLGSASSSLVPAASRLRPRIAAEAVPSPFVSVVPVSLRRARSSLSFPRLVAWCFACVPRVAFVVPEVPEAWFAVVAEGSEGRSLRARQ</sequence>
<dbReference type="EMBL" id="AP004583">
    <property type="protein sequence ID" value="BAD61763.1"/>
    <property type="molecule type" value="Genomic_DNA"/>
</dbReference>
<feature type="region of interest" description="Disordered" evidence="1">
    <location>
        <begin position="217"/>
        <end position="252"/>
    </location>
</feature>
<evidence type="ECO:0000256" key="1">
    <source>
        <dbReference type="SAM" id="MobiDB-lite"/>
    </source>
</evidence>
<reference evidence="3" key="2">
    <citation type="journal article" date="2008" name="Nucleic Acids Res.">
        <title>The rice annotation project database (RAP-DB): 2008 update.</title>
        <authorList>
            <consortium name="The rice annotation project (RAP)"/>
        </authorList>
    </citation>
    <scope>GENOME REANNOTATION</scope>
    <source>
        <strain evidence="3">cv. Nipponbare</strain>
    </source>
</reference>
<proteinExistence type="predicted"/>
<accession>Q5Z7Y5</accession>
<reference evidence="3" key="1">
    <citation type="journal article" date="2005" name="Nature">
        <title>The map-based sequence of the rice genome.</title>
        <authorList>
            <consortium name="International rice genome sequencing project (IRGSP)"/>
            <person name="Matsumoto T."/>
            <person name="Wu J."/>
            <person name="Kanamori H."/>
            <person name="Katayose Y."/>
            <person name="Fujisawa M."/>
            <person name="Namiki N."/>
            <person name="Mizuno H."/>
            <person name="Yamamoto K."/>
            <person name="Antonio B.A."/>
            <person name="Baba T."/>
            <person name="Sakata K."/>
            <person name="Nagamura Y."/>
            <person name="Aoki H."/>
            <person name="Arikawa K."/>
            <person name="Arita K."/>
            <person name="Bito T."/>
            <person name="Chiden Y."/>
            <person name="Fujitsuka N."/>
            <person name="Fukunaka R."/>
            <person name="Hamada M."/>
            <person name="Harada C."/>
            <person name="Hayashi A."/>
            <person name="Hijishita S."/>
            <person name="Honda M."/>
            <person name="Hosokawa S."/>
            <person name="Ichikawa Y."/>
            <person name="Idonuma A."/>
            <person name="Iijima M."/>
            <person name="Ikeda M."/>
            <person name="Ikeno M."/>
            <person name="Ito K."/>
            <person name="Ito S."/>
            <person name="Ito T."/>
            <person name="Ito Y."/>
            <person name="Ito Y."/>
            <person name="Iwabuchi A."/>
            <person name="Kamiya K."/>
            <person name="Karasawa W."/>
            <person name="Kurita K."/>
            <person name="Katagiri S."/>
            <person name="Kikuta A."/>
            <person name="Kobayashi H."/>
            <person name="Kobayashi N."/>
            <person name="Machita K."/>
            <person name="Maehara T."/>
            <person name="Masukawa M."/>
            <person name="Mizubayashi T."/>
            <person name="Mukai Y."/>
            <person name="Nagasaki H."/>
            <person name="Nagata Y."/>
            <person name="Naito S."/>
            <person name="Nakashima M."/>
            <person name="Nakama Y."/>
            <person name="Nakamichi Y."/>
            <person name="Nakamura M."/>
            <person name="Meguro A."/>
            <person name="Negishi M."/>
            <person name="Ohta I."/>
            <person name="Ohta T."/>
            <person name="Okamoto M."/>
            <person name="Ono N."/>
            <person name="Saji S."/>
            <person name="Sakaguchi M."/>
            <person name="Sakai K."/>
            <person name="Shibata M."/>
            <person name="Shimokawa T."/>
            <person name="Song J."/>
            <person name="Takazaki Y."/>
            <person name="Terasawa K."/>
            <person name="Tsugane M."/>
            <person name="Tsuji K."/>
            <person name="Ueda S."/>
            <person name="Waki K."/>
            <person name="Yamagata H."/>
            <person name="Yamamoto M."/>
            <person name="Yamamoto S."/>
            <person name="Yamane H."/>
            <person name="Yoshiki S."/>
            <person name="Yoshihara R."/>
            <person name="Yukawa K."/>
            <person name="Zhong H."/>
            <person name="Yano M."/>
            <person name="Yuan Q."/>
            <person name="Ouyang S."/>
            <person name="Liu J."/>
            <person name="Jones K.M."/>
            <person name="Gansberger K."/>
            <person name="Moffat K."/>
            <person name="Hill J."/>
            <person name="Bera J."/>
            <person name="Fadrosh D."/>
            <person name="Jin S."/>
            <person name="Johri S."/>
            <person name="Kim M."/>
            <person name="Overton L."/>
            <person name="Reardon M."/>
            <person name="Tsitrin T."/>
            <person name="Vuong H."/>
            <person name="Weaver B."/>
            <person name="Ciecko A."/>
            <person name="Tallon L."/>
            <person name="Jackson J."/>
            <person name="Pai G."/>
            <person name="Aken S.V."/>
            <person name="Utterback T."/>
            <person name="Reidmuller S."/>
            <person name="Feldblyum T."/>
            <person name="Hsiao J."/>
            <person name="Zismann V."/>
            <person name="Iobst S."/>
            <person name="de Vazeille A.R."/>
            <person name="Buell C.R."/>
            <person name="Ying K."/>
            <person name="Li Y."/>
            <person name="Lu T."/>
            <person name="Huang Y."/>
            <person name="Zhao Q."/>
            <person name="Feng Q."/>
            <person name="Zhang L."/>
            <person name="Zhu J."/>
            <person name="Weng Q."/>
            <person name="Mu J."/>
            <person name="Lu Y."/>
            <person name="Fan D."/>
            <person name="Liu Y."/>
            <person name="Guan J."/>
            <person name="Zhang Y."/>
            <person name="Yu S."/>
            <person name="Liu X."/>
            <person name="Zhang Y."/>
            <person name="Hong G."/>
            <person name="Han B."/>
            <person name="Choisne N."/>
            <person name="Demange N."/>
            <person name="Orjeda G."/>
            <person name="Samain S."/>
            <person name="Cattolico L."/>
            <person name="Pelletier E."/>
            <person name="Couloux A."/>
            <person name="Segurens B."/>
            <person name="Wincker P."/>
            <person name="D'Hont A."/>
            <person name="Scarpelli C."/>
            <person name="Weissenbach J."/>
            <person name="Salanoubat M."/>
            <person name="Quetier F."/>
            <person name="Yu Y."/>
            <person name="Kim H.R."/>
            <person name="Rambo T."/>
            <person name="Currie J."/>
            <person name="Collura K."/>
            <person name="Luo M."/>
            <person name="Yang T."/>
            <person name="Ammiraju J.S.S."/>
            <person name="Engler F."/>
            <person name="Soderlund C."/>
            <person name="Wing R.A."/>
            <person name="Palmer L.E."/>
            <person name="de la Bastide M."/>
            <person name="Spiegel L."/>
            <person name="Nascimento L."/>
            <person name="Zutavern T."/>
            <person name="O'Shaughnessy A."/>
            <person name="Dike S."/>
            <person name="Dedhia N."/>
            <person name="Preston R."/>
            <person name="Balija V."/>
            <person name="McCombie W.R."/>
            <person name="Chow T."/>
            <person name="Chen H."/>
            <person name="Chung M."/>
            <person name="Chen C."/>
            <person name="Shaw J."/>
            <person name="Wu H."/>
            <person name="Hsiao K."/>
            <person name="Chao Y."/>
            <person name="Chu M."/>
            <person name="Cheng C."/>
            <person name="Hour A."/>
            <person name="Lee P."/>
            <person name="Lin S."/>
            <person name="Lin Y."/>
            <person name="Liou J."/>
            <person name="Liu S."/>
            <person name="Hsing Y."/>
            <person name="Raghuvanshi S."/>
            <person name="Mohanty A."/>
            <person name="Bharti A.K."/>
            <person name="Gaur A."/>
            <person name="Gupta V."/>
            <person name="Kumar D."/>
            <person name="Ravi V."/>
            <person name="Vij S."/>
            <person name="Kapur A."/>
            <person name="Khurana P."/>
            <person name="Khurana P."/>
            <person name="Khurana J.P."/>
            <person name="Tyagi A.K."/>
            <person name="Gaikwad K."/>
            <person name="Singh A."/>
            <person name="Dalal V."/>
            <person name="Srivastava S."/>
            <person name="Dixit A."/>
            <person name="Pal A.K."/>
            <person name="Ghazi I.A."/>
            <person name="Yadav M."/>
            <person name="Pandit A."/>
            <person name="Bhargava A."/>
            <person name="Sureshbabu K."/>
            <person name="Batra K."/>
            <person name="Sharma T.R."/>
            <person name="Mohapatra T."/>
            <person name="Singh N.K."/>
            <person name="Messing J."/>
            <person name="Nelson A.B."/>
            <person name="Fuks G."/>
            <person name="Kavchok S."/>
            <person name="Keizer G."/>
            <person name="Linton E."/>
            <person name="Llaca V."/>
            <person name="Song R."/>
            <person name="Tanyolac B."/>
            <person name="Young S."/>
            <person name="Ho-Il K."/>
            <person name="Hahn J.H."/>
            <person name="Sangsakoo G."/>
            <person name="Vanavichit A."/>
            <person name="de Mattos Luiz.A.T."/>
            <person name="Zimmer P.D."/>
            <person name="Malone G."/>
            <person name="Dellagostin O."/>
            <person name="de Oliveira A.C."/>
            <person name="Bevan M."/>
            <person name="Bancroft I."/>
            <person name="Minx P."/>
            <person name="Cordum H."/>
            <person name="Wilson R."/>
            <person name="Cheng Z."/>
            <person name="Jin W."/>
            <person name="Jiang J."/>
            <person name="Leong S.A."/>
            <person name="Iwama H."/>
            <person name="Gojobori T."/>
            <person name="Itoh T."/>
            <person name="Niimura Y."/>
            <person name="Fujii Y."/>
            <person name="Habara T."/>
            <person name="Sakai H."/>
            <person name="Sato Y."/>
            <person name="Wilson G."/>
            <person name="Kumar K."/>
            <person name="McCouch S."/>
            <person name="Juretic N."/>
            <person name="Hoen D."/>
            <person name="Wright S."/>
            <person name="Bruskiewich R."/>
            <person name="Bureau T."/>
            <person name="Miyao A."/>
            <person name="Hirochika H."/>
            <person name="Nishikawa T."/>
            <person name="Kadowaki K."/>
            <person name="Sugiura M."/>
            <person name="Burr B."/>
            <person name="Sasaki T."/>
        </authorList>
    </citation>
    <scope>NUCLEOTIDE SEQUENCE [LARGE SCALE GENOMIC DNA]</scope>
    <source>
        <strain evidence="3">cv. Nipponbare</strain>
    </source>
</reference>
<organism evidence="2 3">
    <name type="scientific">Oryza sativa subsp. japonica</name>
    <name type="common">Rice</name>
    <dbReference type="NCBI Taxonomy" id="39947"/>
    <lineage>
        <taxon>Eukaryota</taxon>
        <taxon>Viridiplantae</taxon>
        <taxon>Streptophyta</taxon>
        <taxon>Embryophyta</taxon>
        <taxon>Tracheophyta</taxon>
        <taxon>Spermatophyta</taxon>
        <taxon>Magnoliopsida</taxon>
        <taxon>Liliopsida</taxon>
        <taxon>Poales</taxon>
        <taxon>Poaceae</taxon>
        <taxon>BOP clade</taxon>
        <taxon>Oryzoideae</taxon>
        <taxon>Oryzeae</taxon>
        <taxon>Oryzinae</taxon>
        <taxon>Oryza</taxon>
        <taxon>Oryza sativa</taxon>
    </lineage>
</organism>
<dbReference type="Proteomes" id="UP000000763">
    <property type="component" value="Chromosome 6"/>
</dbReference>
<feature type="compositionally biased region" description="Acidic residues" evidence="1">
    <location>
        <begin position="28"/>
        <end position="40"/>
    </location>
</feature>
<feature type="region of interest" description="Disordered" evidence="1">
    <location>
        <begin position="1"/>
        <end position="48"/>
    </location>
</feature>
<gene>
    <name evidence="2" type="primary">OSJNBb0005N06.4</name>
</gene>
<dbReference type="AlphaFoldDB" id="Q5Z7Y5"/>
<feature type="compositionally biased region" description="Low complexity" evidence="1">
    <location>
        <begin position="217"/>
        <end position="236"/>
    </location>
</feature>
<evidence type="ECO:0000313" key="2">
    <source>
        <dbReference type="EMBL" id="BAD61763.1"/>
    </source>
</evidence>